<keyword evidence="2" id="KW-0238">DNA-binding</keyword>
<dbReference type="CDD" id="cd00093">
    <property type="entry name" value="HTH_XRE"/>
    <property type="match status" value="1"/>
</dbReference>
<dbReference type="Pfam" id="PF01381">
    <property type="entry name" value="HTH_3"/>
    <property type="match status" value="1"/>
</dbReference>
<organism evidence="2 3">
    <name type="scientific">Streptomyces viridochromogenes</name>
    <dbReference type="NCBI Taxonomy" id="1938"/>
    <lineage>
        <taxon>Bacteria</taxon>
        <taxon>Bacillati</taxon>
        <taxon>Actinomycetota</taxon>
        <taxon>Actinomycetes</taxon>
        <taxon>Kitasatosporales</taxon>
        <taxon>Streptomycetaceae</taxon>
        <taxon>Streptomyces</taxon>
    </lineage>
</organism>
<evidence type="ECO:0000313" key="3">
    <source>
        <dbReference type="Proteomes" id="UP000037023"/>
    </source>
</evidence>
<dbReference type="GO" id="GO:0003677">
    <property type="term" value="F:DNA binding"/>
    <property type="evidence" value="ECO:0007669"/>
    <property type="project" value="UniProtKB-KW"/>
</dbReference>
<dbReference type="SMART" id="SM00530">
    <property type="entry name" value="HTH_XRE"/>
    <property type="match status" value="1"/>
</dbReference>
<dbReference type="EMBL" id="LGUP01000361">
    <property type="protein sequence ID" value="KOG16222.1"/>
    <property type="molecule type" value="Genomic_DNA"/>
</dbReference>
<dbReference type="OrthoDB" id="3831424at2"/>
<comment type="caution">
    <text evidence="2">The sequence shown here is derived from an EMBL/GenBank/DDBJ whole genome shotgun (WGS) entry which is preliminary data.</text>
</comment>
<dbReference type="PROSITE" id="PS50943">
    <property type="entry name" value="HTH_CROC1"/>
    <property type="match status" value="1"/>
</dbReference>
<evidence type="ECO:0000259" key="1">
    <source>
        <dbReference type="PROSITE" id="PS50943"/>
    </source>
</evidence>
<dbReference type="InterPro" id="IPR001387">
    <property type="entry name" value="Cro/C1-type_HTH"/>
</dbReference>
<dbReference type="AlphaFoldDB" id="A0A0L8JRG3"/>
<accession>A0A0L8JRG3</accession>
<dbReference type="SUPFAM" id="SSF47413">
    <property type="entry name" value="lambda repressor-like DNA-binding domains"/>
    <property type="match status" value="1"/>
</dbReference>
<sequence>MGGLKKRRKDCGYSQETFAAAAGVDRTTVGRWERGETEPQPPLRPKLAKLLGLDMAGLGALLSPQAVTQEAEGHLDNLTSDSGDDMIRRDFLRVLAIAGAFPALPAHEILDETADSRAMNDHLWSVYRLTRSKRSVFPIVRDQITALTDELKDGRDTIGLCSAAGDLFQLAGELAFDENRYTDAAASYTLAASASREAKQYDLWACALTRHAYVSLYERQYEDAIGVLIAAERVAKRGDGRLATRHWVAAVQAQAYAGMKNFDACERAMDEAEEVLHLAADSVNGGWLRFNASRLAEERGARYVELGRLDLAETALQRALRQAELGRGQSYRRRGAVLADLAILGAKRRDLDEVMTYAHEALDLARRSGSGYVARKLRTLRVELRPVATDARAAELEAKLAELAA</sequence>
<dbReference type="PATRIC" id="fig|1938.6.peg.5625"/>
<reference evidence="2 3" key="1">
    <citation type="submission" date="2015-06" db="EMBL/GenBank/DDBJ databases">
        <authorList>
            <person name="Hoefler B.C."/>
            <person name="Straight P.D."/>
        </authorList>
    </citation>
    <scope>NUCLEOTIDE SEQUENCE [LARGE SCALE GENOMIC DNA]</scope>
    <source>
        <strain evidence="2 3">NRRL 3427</strain>
    </source>
</reference>
<dbReference type="RefSeq" id="WP_033207235.1">
    <property type="nucleotide sequence ID" value="NZ_LGUP01000361.1"/>
</dbReference>
<gene>
    <name evidence="2" type="ORF">ADK34_26160</name>
</gene>
<dbReference type="Gene3D" id="1.10.260.40">
    <property type="entry name" value="lambda repressor-like DNA-binding domains"/>
    <property type="match status" value="1"/>
</dbReference>
<protein>
    <submittedName>
        <fullName evidence="2">DNA-binding protein</fullName>
    </submittedName>
</protein>
<proteinExistence type="predicted"/>
<evidence type="ECO:0000313" key="2">
    <source>
        <dbReference type="EMBL" id="KOG16222.1"/>
    </source>
</evidence>
<feature type="domain" description="HTH cro/C1-type" evidence="1">
    <location>
        <begin position="4"/>
        <end position="58"/>
    </location>
</feature>
<dbReference type="InterPro" id="IPR010982">
    <property type="entry name" value="Lambda_DNA-bd_dom_sf"/>
</dbReference>
<name>A0A0L8JRG3_STRVR</name>
<dbReference type="Proteomes" id="UP000037023">
    <property type="component" value="Unassembled WGS sequence"/>
</dbReference>